<evidence type="ECO:0000256" key="5">
    <source>
        <dbReference type="SAM" id="Coils"/>
    </source>
</evidence>
<evidence type="ECO:0000256" key="2">
    <source>
        <dbReference type="ARBA" id="ARBA00022771"/>
    </source>
</evidence>
<evidence type="ECO:0000256" key="3">
    <source>
        <dbReference type="ARBA" id="ARBA00022833"/>
    </source>
</evidence>
<dbReference type="SUPFAM" id="SSF57850">
    <property type="entry name" value="RING/U-box"/>
    <property type="match status" value="1"/>
</dbReference>
<dbReference type="Pfam" id="PF21362">
    <property type="entry name" value="Sina_RING"/>
    <property type="match status" value="1"/>
</dbReference>
<name>A0A6J3KLZ8_9HYME</name>
<sequence length="296" mass="34931">MDKNEDWNKILYEILQCSICLEIPKGKILQCTNGHHICHFCFKKVPKCPICNEDLITTRNLVAEQLIDNLEHIKESVENQLKQVEKKCLQRIVDYEKKMFQKELESISTQTDAVIKFNTQTNGKTHHNCRQNNKSKYTIHATASSYPCCIRSCRHKLPCAVLIKHLRKCHENIFYEVYQDNKRFSKSCIIEIDTLPKEHNFAFNISNMALFFFKITIYNDEELQANIQLVDDHVSPEQFQCELMLKNQNLHLQRFMTVVLCHYEKPYPLCLTRSEVSCLMKCKSFECTLIIERRNL</sequence>
<evidence type="ECO:0000259" key="6">
    <source>
        <dbReference type="PROSITE" id="PS50089"/>
    </source>
</evidence>
<organism evidence="7 8">
    <name type="scientific">Bombus vosnesenskii</name>
    <dbReference type="NCBI Taxonomy" id="207650"/>
    <lineage>
        <taxon>Eukaryota</taxon>
        <taxon>Metazoa</taxon>
        <taxon>Ecdysozoa</taxon>
        <taxon>Arthropoda</taxon>
        <taxon>Hexapoda</taxon>
        <taxon>Insecta</taxon>
        <taxon>Pterygota</taxon>
        <taxon>Neoptera</taxon>
        <taxon>Endopterygota</taxon>
        <taxon>Hymenoptera</taxon>
        <taxon>Apocrita</taxon>
        <taxon>Aculeata</taxon>
        <taxon>Apoidea</taxon>
        <taxon>Anthophila</taxon>
        <taxon>Apidae</taxon>
        <taxon>Bombus</taxon>
        <taxon>Pyrobombus</taxon>
    </lineage>
</organism>
<keyword evidence="3" id="KW-0862">Zinc</keyword>
<protein>
    <submittedName>
        <fullName evidence="8">Uncharacterized protein LOC117235393</fullName>
    </submittedName>
</protein>
<dbReference type="KEGG" id="bvk:117235393"/>
<evidence type="ECO:0000256" key="4">
    <source>
        <dbReference type="PROSITE-ProRule" id="PRU00175"/>
    </source>
</evidence>
<gene>
    <name evidence="8" type="primary">LOC117235393</name>
</gene>
<feature type="coiled-coil region" evidence="5">
    <location>
        <begin position="60"/>
        <end position="87"/>
    </location>
</feature>
<dbReference type="InterPro" id="IPR001841">
    <property type="entry name" value="Znf_RING"/>
</dbReference>
<accession>A0A6J3KLZ8</accession>
<keyword evidence="5" id="KW-0175">Coiled coil</keyword>
<reference evidence="8" key="1">
    <citation type="submission" date="2025-08" db="UniProtKB">
        <authorList>
            <consortium name="RefSeq"/>
        </authorList>
    </citation>
    <scope>IDENTIFICATION</scope>
    <source>
        <tissue evidence="8">Muscle</tissue>
    </source>
</reference>
<dbReference type="GO" id="GO:0008270">
    <property type="term" value="F:zinc ion binding"/>
    <property type="evidence" value="ECO:0007669"/>
    <property type="project" value="UniProtKB-KW"/>
</dbReference>
<keyword evidence="7" id="KW-1185">Reference proteome</keyword>
<dbReference type="Gene3D" id="3.30.40.10">
    <property type="entry name" value="Zinc/RING finger domain, C3HC4 (zinc finger)"/>
    <property type="match status" value="1"/>
</dbReference>
<dbReference type="InterPro" id="IPR013083">
    <property type="entry name" value="Znf_RING/FYVE/PHD"/>
</dbReference>
<evidence type="ECO:0000313" key="7">
    <source>
        <dbReference type="Proteomes" id="UP000504631"/>
    </source>
</evidence>
<dbReference type="PROSITE" id="PS50089">
    <property type="entry name" value="ZF_RING_2"/>
    <property type="match status" value="1"/>
</dbReference>
<feature type="domain" description="RING-type" evidence="6">
    <location>
        <begin position="17"/>
        <end position="52"/>
    </location>
</feature>
<dbReference type="Proteomes" id="UP000504631">
    <property type="component" value="Unplaced"/>
</dbReference>
<evidence type="ECO:0000256" key="1">
    <source>
        <dbReference type="ARBA" id="ARBA00022723"/>
    </source>
</evidence>
<evidence type="ECO:0000313" key="8">
    <source>
        <dbReference type="RefSeq" id="XP_033353256.1"/>
    </source>
</evidence>
<dbReference type="GeneID" id="117235393"/>
<dbReference type="AlphaFoldDB" id="A0A6J3KLZ8"/>
<dbReference type="InterPro" id="IPR049548">
    <property type="entry name" value="Sina-like_RING"/>
</dbReference>
<keyword evidence="2 4" id="KW-0863">Zinc-finger</keyword>
<keyword evidence="1" id="KW-0479">Metal-binding</keyword>
<proteinExistence type="predicted"/>
<dbReference type="RefSeq" id="XP_033353256.1">
    <property type="nucleotide sequence ID" value="XM_033497365.1"/>
</dbReference>